<name>A0ABV8L2H0_9NOCA</name>
<evidence type="ECO:0008006" key="3">
    <source>
        <dbReference type="Google" id="ProtNLM"/>
    </source>
</evidence>
<organism evidence="1 2">
    <name type="scientific">Nocardia rhizosphaerae</name>
    <dbReference type="NCBI Taxonomy" id="1691571"/>
    <lineage>
        <taxon>Bacteria</taxon>
        <taxon>Bacillati</taxon>
        <taxon>Actinomycetota</taxon>
        <taxon>Actinomycetes</taxon>
        <taxon>Mycobacteriales</taxon>
        <taxon>Nocardiaceae</taxon>
        <taxon>Nocardia</taxon>
    </lineage>
</organism>
<accession>A0ABV8L2H0</accession>
<dbReference type="RefSeq" id="WP_378548617.1">
    <property type="nucleotide sequence ID" value="NZ_JBHSBA010000003.1"/>
</dbReference>
<comment type="caution">
    <text evidence="1">The sequence shown here is derived from an EMBL/GenBank/DDBJ whole genome shotgun (WGS) entry which is preliminary data.</text>
</comment>
<sequence length="83" mass="8817">MSTCSGAVPLDLFGSAVLLAAGARPVDTPAETLGREQVLAFLRDHCTNPELTIDDVARACLLSRRSLFRLFDGPGDSLGTTLR</sequence>
<evidence type="ECO:0000313" key="1">
    <source>
        <dbReference type="EMBL" id="MFC4124763.1"/>
    </source>
</evidence>
<proteinExistence type="predicted"/>
<keyword evidence="2" id="KW-1185">Reference proteome</keyword>
<evidence type="ECO:0000313" key="2">
    <source>
        <dbReference type="Proteomes" id="UP001595767"/>
    </source>
</evidence>
<dbReference type="Proteomes" id="UP001595767">
    <property type="component" value="Unassembled WGS sequence"/>
</dbReference>
<dbReference type="EMBL" id="JBHSBA010000003">
    <property type="protein sequence ID" value="MFC4124763.1"/>
    <property type="molecule type" value="Genomic_DNA"/>
</dbReference>
<protein>
    <recommendedName>
        <fullName evidence="3">HTH araC/xylS-type domain-containing protein</fullName>
    </recommendedName>
</protein>
<gene>
    <name evidence="1" type="ORF">ACFOW8_07485</name>
</gene>
<reference evidence="2" key="1">
    <citation type="journal article" date="2019" name="Int. J. Syst. Evol. Microbiol.">
        <title>The Global Catalogue of Microorganisms (GCM) 10K type strain sequencing project: providing services to taxonomists for standard genome sequencing and annotation.</title>
        <authorList>
            <consortium name="The Broad Institute Genomics Platform"/>
            <consortium name="The Broad Institute Genome Sequencing Center for Infectious Disease"/>
            <person name="Wu L."/>
            <person name="Ma J."/>
        </authorList>
    </citation>
    <scope>NUCLEOTIDE SEQUENCE [LARGE SCALE GENOMIC DNA]</scope>
    <source>
        <strain evidence="2">CGMCC 4.7204</strain>
    </source>
</reference>